<evidence type="ECO:0000256" key="2">
    <source>
        <dbReference type="ARBA" id="ARBA00022670"/>
    </source>
</evidence>
<evidence type="ECO:0000256" key="4">
    <source>
        <dbReference type="ARBA" id="ARBA00022807"/>
    </source>
</evidence>
<dbReference type="RefSeq" id="WP_070319399.1">
    <property type="nucleotide sequence ID" value="NZ_CP194061.1"/>
</dbReference>
<dbReference type="SUPFAM" id="SSF54001">
    <property type="entry name" value="Cysteine proteinases"/>
    <property type="match status" value="1"/>
</dbReference>
<dbReference type="InterPro" id="IPR038765">
    <property type="entry name" value="Papain-like_cys_pep_sf"/>
</dbReference>
<reference evidence="9 10" key="1">
    <citation type="submission" date="2023-07" db="EMBL/GenBank/DDBJ databases">
        <title>Sequencing the genomes of 1000 actinobacteria strains.</title>
        <authorList>
            <person name="Klenk H.-P."/>
        </authorList>
    </citation>
    <scope>NUCLEOTIDE SEQUENCE [LARGE SCALE GENOMIC DNA]</scope>
    <source>
        <strain evidence="9 10">DSM 14785</strain>
    </source>
</reference>
<dbReference type="Pfam" id="PF00648">
    <property type="entry name" value="Peptidase_C2"/>
    <property type="match status" value="1"/>
</dbReference>
<evidence type="ECO:0000256" key="3">
    <source>
        <dbReference type="ARBA" id="ARBA00022801"/>
    </source>
</evidence>
<protein>
    <recommendedName>
        <fullName evidence="8">Calpain catalytic domain-containing protein</fullName>
    </recommendedName>
</protein>
<evidence type="ECO:0000256" key="7">
    <source>
        <dbReference type="SAM" id="Phobius"/>
    </source>
</evidence>
<proteinExistence type="inferred from homology"/>
<feature type="transmembrane region" description="Helical" evidence="7">
    <location>
        <begin position="20"/>
        <end position="40"/>
    </location>
</feature>
<dbReference type="PROSITE" id="PS50203">
    <property type="entry name" value="CALPAIN_CAT"/>
    <property type="match status" value="1"/>
</dbReference>
<dbReference type="EMBL" id="JAUSVM010000001">
    <property type="protein sequence ID" value="MDQ0426209.1"/>
    <property type="molecule type" value="Genomic_DNA"/>
</dbReference>
<feature type="active site" evidence="5">
    <location>
        <position position="433"/>
    </location>
</feature>
<keyword evidence="7" id="KW-0472">Membrane</keyword>
<dbReference type="PROSITE" id="PS00139">
    <property type="entry name" value="THIOL_PROTEASE_CYS"/>
    <property type="match status" value="1"/>
</dbReference>
<keyword evidence="7" id="KW-0812">Transmembrane</keyword>
<keyword evidence="7" id="KW-1133">Transmembrane helix</keyword>
<evidence type="ECO:0000313" key="9">
    <source>
        <dbReference type="EMBL" id="MDQ0426209.1"/>
    </source>
</evidence>
<evidence type="ECO:0000256" key="1">
    <source>
        <dbReference type="ARBA" id="ARBA00007623"/>
    </source>
</evidence>
<sequence>MTRHDARRDAEQRDAGAGAVEYVGVIVLVVLVVAGALAAVRASGVGTTLAERVTCAVRSIGTQAGDCGGDDAPTRYGDDDGVRAPAPAADGASGGGSGDPADGAGSAEYANAATDRQEADPARVDAALDDVRDALEGGFWGVRGGDLEDARTAVAGLNGREVDALVAAMSDAELEHWVEQMEEGWLFGGWSREERRELWELLASRASKETLDRFAAVTDELQPSFADLGGDGARDDPESVRNVAEYGEVPHQLYVGGVDPADIQQGAIGDCWWMASLGAVAQADPGVIRDAITVNENGSYTVRLYDDGRPVDVTVSPEMVLVDGAPALARSPQYLLDDDRTLGYEVWPMVMEKALALHYGDYAAIEGGWPSVGMETLTGRPSTSHDPGDVSLQRLADTLDDGGAIGVASLTTDGAKKSPYYAADASTRLYANHAYYVQEVDVEAGTVTLVNPWGLRSYAPVTLPYADYLQQFRQVDMNEVR</sequence>
<evidence type="ECO:0000256" key="6">
    <source>
        <dbReference type="SAM" id="MobiDB-lite"/>
    </source>
</evidence>
<evidence type="ECO:0000313" key="10">
    <source>
        <dbReference type="Proteomes" id="UP001240250"/>
    </source>
</evidence>
<dbReference type="PANTHER" id="PTHR10183">
    <property type="entry name" value="CALPAIN"/>
    <property type="match status" value="1"/>
</dbReference>
<accession>A0ABU0GLH8</accession>
<feature type="active site" evidence="5">
    <location>
        <position position="271"/>
    </location>
</feature>
<organism evidence="9 10">
    <name type="scientific">Cellulomonas iranensis</name>
    <dbReference type="NCBI Taxonomy" id="76862"/>
    <lineage>
        <taxon>Bacteria</taxon>
        <taxon>Bacillati</taxon>
        <taxon>Actinomycetota</taxon>
        <taxon>Actinomycetes</taxon>
        <taxon>Micrococcales</taxon>
        <taxon>Cellulomonadaceae</taxon>
        <taxon>Cellulomonas</taxon>
    </lineage>
</organism>
<evidence type="ECO:0000256" key="5">
    <source>
        <dbReference type="PROSITE-ProRule" id="PRU00239"/>
    </source>
</evidence>
<keyword evidence="2 5" id="KW-0645">Protease</keyword>
<dbReference type="Proteomes" id="UP001240250">
    <property type="component" value="Unassembled WGS sequence"/>
</dbReference>
<keyword evidence="3 5" id="KW-0378">Hydrolase</keyword>
<dbReference type="InterPro" id="IPR022684">
    <property type="entry name" value="Calpain_cysteine_protease"/>
</dbReference>
<feature type="active site" evidence="5">
    <location>
        <position position="451"/>
    </location>
</feature>
<name>A0ABU0GLH8_9CELL</name>
<dbReference type="InterPro" id="IPR000169">
    <property type="entry name" value="Pept_cys_AS"/>
</dbReference>
<dbReference type="SMART" id="SM00230">
    <property type="entry name" value="CysPc"/>
    <property type="match status" value="1"/>
</dbReference>
<dbReference type="PANTHER" id="PTHR10183:SF379">
    <property type="entry name" value="CALPAIN-5"/>
    <property type="match status" value="1"/>
</dbReference>
<comment type="caution">
    <text evidence="9">The sequence shown here is derived from an EMBL/GenBank/DDBJ whole genome shotgun (WGS) entry which is preliminary data.</text>
</comment>
<gene>
    <name evidence="9" type="ORF">JO380_002590</name>
</gene>
<comment type="similarity">
    <text evidence="1">Belongs to the peptidase C2 family.</text>
</comment>
<feature type="region of interest" description="Disordered" evidence="6">
    <location>
        <begin position="63"/>
        <end position="121"/>
    </location>
</feature>
<dbReference type="InterPro" id="IPR001300">
    <property type="entry name" value="Peptidase_C2_calpain_cat"/>
</dbReference>
<feature type="domain" description="Calpain catalytic" evidence="8">
    <location>
        <begin position="245"/>
        <end position="458"/>
    </location>
</feature>
<keyword evidence="10" id="KW-1185">Reference proteome</keyword>
<evidence type="ECO:0000259" key="8">
    <source>
        <dbReference type="PROSITE" id="PS50203"/>
    </source>
</evidence>
<keyword evidence="4 5" id="KW-0788">Thiol protease</keyword>
<feature type="compositionally biased region" description="Basic and acidic residues" evidence="6">
    <location>
        <begin position="72"/>
        <end position="82"/>
    </location>
</feature>
<dbReference type="PRINTS" id="PR00704">
    <property type="entry name" value="CALPAIN"/>
</dbReference>